<gene>
    <name evidence="1" type="ORF">HXX76_014933</name>
</gene>
<evidence type="ECO:0000313" key="1">
    <source>
        <dbReference type="EMBL" id="KAG2423879.1"/>
    </source>
</evidence>
<name>A0A835SBF1_CHLIN</name>
<keyword evidence="2" id="KW-1185">Reference proteome</keyword>
<comment type="caution">
    <text evidence="1">The sequence shown here is derived from an EMBL/GenBank/DDBJ whole genome shotgun (WGS) entry which is preliminary data.</text>
</comment>
<accession>A0A835SBF1</accession>
<sequence length="396" mass="39221">MPKCVWDNSTGAFGQCAANDYTLLSLAGKPPTESARLLAYAQHRAVLCKRITTEAACLLASDLGCGWDRLVSVCFASDAALLRPEVLQGRLFCAGSLLDQATRCLLLPQLSSSSSNRNSNSSSSSGLLAATTCGADAACSYLTAPQLAAALAAAPAAEPYLRLAALASFNEWPPPEGSGGACVARWLTQPDTLAALGRSATASPTGWLLQPDLVGSGCSSTLAGANVSAAPEMARVRAAVAAAASACQAAGAAGGADGCAAAEAGCDWAERGVAGGGSSSSSTNGSSSSGGTCGVGTTALLDSLFDPNDAWVKALDEMTAVCTARATTAACAAAGSIVVDPARLDTWRDVLVDGGGDWVDGGSGGAGGLAAAQPPPLLRWMAVAAVLVLAGMTAVC</sequence>
<dbReference type="OrthoDB" id="544035at2759"/>
<evidence type="ECO:0000313" key="2">
    <source>
        <dbReference type="Proteomes" id="UP000650467"/>
    </source>
</evidence>
<proteinExistence type="predicted"/>
<dbReference type="AlphaFoldDB" id="A0A835SBF1"/>
<protein>
    <submittedName>
        <fullName evidence="1">Uncharacterized protein</fullName>
    </submittedName>
</protein>
<dbReference type="Proteomes" id="UP000650467">
    <property type="component" value="Unassembled WGS sequence"/>
</dbReference>
<dbReference type="EMBL" id="JAEHOC010000072">
    <property type="protein sequence ID" value="KAG2423879.1"/>
    <property type="molecule type" value="Genomic_DNA"/>
</dbReference>
<organism evidence="1 2">
    <name type="scientific">Chlamydomonas incerta</name>
    <dbReference type="NCBI Taxonomy" id="51695"/>
    <lineage>
        <taxon>Eukaryota</taxon>
        <taxon>Viridiplantae</taxon>
        <taxon>Chlorophyta</taxon>
        <taxon>core chlorophytes</taxon>
        <taxon>Chlorophyceae</taxon>
        <taxon>CS clade</taxon>
        <taxon>Chlamydomonadales</taxon>
        <taxon>Chlamydomonadaceae</taxon>
        <taxon>Chlamydomonas</taxon>
    </lineage>
</organism>
<reference evidence="1" key="1">
    <citation type="journal article" date="2020" name="bioRxiv">
        <title>Comparative genomics of Chlamydomonas.</title>
        <authorList>
            <person name="Craig R.J."/>
            <person name="Hasan A.R."/>
            <person name="Ness R.W."/>
            <person name="Keightley P.D."/>
        </authorList>
    </citation>
    <scope>NUCLEOTIDE SEQUENCE</scope>
    <source>
        <strain evidence="1">SAG 7.73</strain>
    </source>
</reference>